<dbReference type="OrthoDB" id="1002340at2759"/>
<protein>
    <submittedName>
        <fullName evidence="1">Uncharacterized protein</fullName>
    </submittedName>
</protein>
<evidence type="ECO:0000313" key="2">
    <source>
        <dbReference type="Proteomes" id="UP000593560"/>
    </source>
</evidence>
<name>A0A7J9H3B9_9ROSI</name>
<evidence type="ECO:0000313" key="1">
    <source>
        <dbReference type="EMBL" id="MBA0804336.1"/>
    </source>
</evidence>
<comment type="caution">
    <text evidence="1">The sequence shown here is derived from an EMBL/GenBank/DDBJ whole genome shotgun (WGS) entry which is preliminary data.</text>
</comment>
<keyword evidence="2" id="KW-1185">Reference proteome</keyword>
<gene>
    <name evidence="1" type="ORF">Gohar_003924</name>
</gene>
<dbReference type="Proteomes" id="UP000593560">
    <property type="component" value="Unassembled WGS sequence"/>
</dbReference>
<dbReference type="EMBL" id="JABFAD010000008">
    <property type="protein sequence ID" value="MBA0804336.1"/>
    <property type="molecule type" value="Genomic_DNA"/>
</dbReference>
<proteinExistence type="predicted"/>
<reference evidence="1 2" key="1">
    <citation type="journal article" date="2019" name="Genome Biol. Evol.">
        <title>Insights into the evolution of the New World diploid cottons (Gossypium, subgenus Houzingenia) based on genome sequencing.</title>
        <authorList>
            <person name="Grover C.E."/>
            <person name="Arick M.A. 2nd"/>
            <person name="Thrash A."/>
            <person name="Conover J.L."/>
            <person name="Sanders W.S."/>
            <person name="Peterson D.G."/>
            <person name="Frelichowski J.E."/>
            <person name="Scheffler J.A."/>
            <person name="Scheffler B.E."/>
            <person name="Wendel J.F."/>
        </authorList>
    </citation>
    <scope>NUCLEOTIDE SEQUENCE [LARGE SCALE GENOMIC DNA]</scope>
    <source>
        <strain evidence="1">0</strain>
        <tissue evidence="1">Leaf</tissue>
    </source>
</reference>
<organism evidence="1 2">
    <name type="scientific">Gossypium harknessii</name>
    <dbReference type="NCBI Taxonomy" id="34285"/>
    <lineage>
        <taxon>Eukaryota</taxon>
        <taxon>Viridiplantae</taxon>
        <taxon>Streptophyta</taxon>
        <taxon>Embryophyta</taxon>
        <taxon>Tracheophyta</taxon>
        <taxon>Spermatophyta</taxon>
        <taxon>Magnoliopsida</taxon>
        <taxon>eudicotyledons</taxon>
        <taxon>Gunneridae</taxon>
        <taxon>Pentapetalae</taxon>
        <taxon>rosids</taxon>
        <taxon>malvids</taxon>
        <taxon>Malvales</taxon>
        <taxon>Malvaceae</taxon>
        <taxon>Malvoideae</taxon>
        <taxon>Gossypium</taxon>
    </lineage>
</organism>
<dbReference type="AlphaFoldDB" id="A0A7J9H3B9"/>
<accession>A0A7J9H3B9</accession>
<sequence>MDDISIDLRSPWVSKIKINDKLQMVEYESLLDCGSYGHVQDFCLVEKELKMLLVDVMALKL</sequence>